<evidence type="ECO:0000313" key="3">
    <source>
        <dbReference type="EMBL" id="OLQ09310.1"/>
    </source>
</evidence>
<evidence type="ECO:0000256" key="1">
    <source>
        <dbReference type="SAM" id="Phobius"/>
    </source>
</evidence>
<feature type="domain" description="Fido" evidence="2">
    <location>
        <begin position="262"/>
        <end position="410"/>
    </location>
</feature>
<sequence length="1416" mass="157981">MSGSCRRRSAVSAAGTVFLHLWEVGAEGLSARHGVLDNLLGGKDFCPTVEKFAGAEEAVETFRELMDVLSPICMMTVKDFLTDAGLRQGAAVDEVAWPSRDPQWGVQEIAEKWQRLLRQLTEGGFPMTVDERAELRQQLGGSADGDDDNDDVSQEVQENISWVSSLLTCSGTPLARLLEGELPPDRKEPFELQMGAARLKRRTVLADSAIGVVHLLRFSKQGLLSTGRYEEVQKTQEKHDDEYGKEIVLHYLPPPPDFLPELYKGYFECVHRMLEDPDMDPIVCATIAKIALNTSTTMTRVIVIIVIIIINNINIKSNTIIIIIIIAAIIVITIIVIIPLHPMADGNGRVQRMIFQLVLFRFNFLPRVNIPVSVADEQLPEKNGEFEDRTGYEVMQWQGHVDQLMAALDDDTFPPLTSEKAGPRFQHIDPKEGLRAVYKQLGSCMTKLMQNTLPVLAAKAYFLRRFDWRVDELLKDLQIAKTFKNDATRGVSYAKVLKLIFLDGWWIGFRNDLFGYRWLFRLGDMGPEGDKFYTSETALRRVFDRIFSAPIGCLRTCALFYQGSRDTNVPYQPGSVPGDAVIAIHYPNMAADLVPEGLFPESLCSTRSHEGLVYDEMERYQGDLLAQIAVSRARMLLAWRVEFQVLVGDAGADSCFKPARALCKDLQVAEIRIYVGYDRAQHYHKFTVNPFLEIGGSVFEAHFSSAQNPVIMDSALMRVMDSSNRVAEEYRKEGVFFKQYIGAETPEPHKQLVGDAMTGVPDPAIPQPHAIYVGYNERRHRTKLVDPHKQYVVVVKDVPEASLPDPDEDRDVVLKVQSLVMPETRRSGISNLEQTRKGRDALTLAPESGSVAGVTRDSNPQAEAYSVTEEQSTDITWVAEEYRGIFKDSKSRKVLTPEAYSRSTDLGLRAVCMVHCSQGRLLQVCLLWEGFLAAVGMLDEIGAGRERVIHPSEQFFALMDCTDDADADRRLMREVLRHTGLLASEYPEAELRDCSRRIYHNWAGLAAEQLSFAEVHLLIYPRGFWHEEPVQMHLLQELWKQVGLDEAQQDLAMHVLQSEDAQKELHSRTRDFCVVPYLAAMVLLIQSDPENRQEYLEHLCSLMGVPSRLHWGLMLILSSLHFADELAELLVSAKEAHGAGSCAVGFRSTQPELPWMSGTALEASNAEPTQLRVVLWSGHIFAFDGLLASLEAAEKKGMAAEAVILSYAVAGRWGAARQQCEQLQESLGLGSALCLGSAADVLMDWCTSMGIGTETGCSIHDVRQTLQKLRHEVPTLRTADLLLCGYPYALCPILGTSSELKDVPMLVLVHGAGSLAEYADESITPWLLGTFKRWITSDPAEPTKGATAMALRKVVFNDRLDLALTKAAFGEASQPQLVEFGARYVLRLAGGVQCDRRLGGINAYCFGGHSPRSRRW</sequence>
<gene>
    <name evidence="3" type="ORF">AK812_SmicGene7077</name>
</gene>
<dbReference type="SUPFAM" id="SSF140931">
    <property type="entry name" value="Fic-like"/>
    <property type="match status" value="1"/>
</dbReference>
<keyword evidence="1" id="KW-1133">Transmembrane helix</keyword>
<evidence type="ECO:0000313" key="4">
    <source>
        <dbReference type="Proteomes" id="UP000186817"/>
    </source>
</evidence>
<proteinExistence type="predicted"/>
<keyword evidence="1" id="KW-0472">Membrane</keyword>
<dbReference type="InterPro" id="IPR036597">
    <property type="entry name" value="Fido-like_dom_sf"/>
</dbReference>
<dbReference type="InterPro" id="IPR003812">
    <property type="entry name" value="Fido"/>
</dbReference>
<dbReference type="Proteomes" id="UP000186817">
    <property type="component" value="Unassembled WGS sequence"/>
</dbReference>
<keyword evidence="4" id="KW-1185">Reference proteome</keyword>
<dbReference type="OrthoDB" id="439661at2759"/>
<dbReference type="Gene3D" id="1.10.3290.10">
    <property type="entry name" value="Fido-like domain"/>
    <property type="match status" value="1"/>
</dbReference>
<protein>
    <recommendedName>
        <fullName evidence="2">Fido domain-containing protein</fullName>
    </recommendedName>
</protein>
<comment type="caution">
    <text evidence="3">The sequence shown here is derived from an EMBL/GenBank/DDBJ whole genome shotgun (WGS) entry which is preliminary data.</text>
</comment>
<feature type="transmembrane region" description="Helical" evidence="1">
    <location>
        <begin position="290"/>
        <end position="313"/>
    </location>
</feature>
<accession>A0A1Q9EPG5</accession>
<keyword evidence="1" id="KW-0812">Transmembrane</keyword>
<feature type="transmembrane region" description="Helical" evidence="1">
    <location>
        <begin position="320"/>
        <end position="340"/>
    </location>
</feature>
<dbReference type="PROSITE" id="PS51459">
    <property type="entry name" value="FIDO"/>
    <property type="match status" value="1"/>
</dbReference>
<reference evidence="3 4" key="1">
    <citation type="submission" date="2016-02" db="EMBL/GenBank/DDBJ databases">
        <title>Genome analysis of coral dinoflagellate symbionts highlights evolutionary adaptations to a symbiotic lifestyle.</title>
        <authorList>
            <person name="Aranda M."/>
            <person name="Li Y."/>
            <person name="Liew Y.J."/>
            <person name="Baumgarten S."/>
            <person name="Simakov O."/>
            <person name="Wilson M."/>
            <person name="Piel J."/>
            <person name="Ashoor H."/>
            <person name="Bougouffa S."/>
            <person name="Bajic V.B."/>
            <person name="Ryu T."/>
            <person name="Ravasi T."/>
            <person name="Bayer T."/>
            <person name="Micklem G."/>
            <person name="Kim H."/>
            <person name="Bhak J."/>
            <person name="Lajeunesse T.C."/>
            <person name="Voolstra C.R."/>
        </authorList>
    </citation>
    <scope>NUCLEOTIDE SEQUENCE [LARGE SCALE GENOMIC DNA]</scope>
    <source>
        <strain evidence="3 4">CCMP2467</strain>
    </source>
</reference>
<name>A0A1Q9EPG5_SYMMI</name>
<evidence type="ECO:0000259" key="2">
    <source>
        <dbReference type="PROSITE" id="PS51459"/>
    </source>
</evidence>
<organism evidence="3 4">
    <name type="scientific">Symbiodinium microadriaticum</name>
    <name type="common">Dinoflagellate</name>
    <name type="synonym">Zooxanthella microadriatica</name>
    <dbReference type="NCBI Taxonomy" id="2951"/>
    <lineage>
        <taxon>Eukaryota</taxon>
        <taxon>Sar</taxon>
        <taxon>Alveolata</taxon>
        <taxon>Dinophyceae</taxon>
        <taxon>Suessiales</taxon>
        <taxon>Symbiodiniaceae</taxon>
        <taxon>Symbiodinium</taxon>
    </lineage>
</organism>
<dbReference type="EMBL" id="LSRX01000099">
    <property type="protein sequence ID" value="OLQ09310.1"/>
    <property type="molecule type" value="Genomic_DNA"/>
</dbReference>